<evidence type="ECO:0000259" key="3">
    <source>
        <dbReference type="Pfam" id="PF00890"/>
    </source>
</evidence>
<dbReference type="InterPro" id="IPR036188">
    <property type="entry name" value="FAD/NAD-bd_sf"/>
</dbReference>
<dbReference type="PANTHER" id="PTHR11632">
    <property type="entry name" value="SUCCINATE DEHYDROGENASE 2 FLAVOPROTEIN SUBUNIT"/>
    <property type="match status" value="1"/>
</dbReference>
<feature type="domain" description="FAD-dependent oxidoreductase 2 FAD-binding" evidence="3">
    <location>
        <begin position="32"/>
        <end position="472"/>
    </location>
</feature>
<dbReference type="InterPro" id="IPR003953">
    <property type="entry name" value="FAD-dep_OxRdtase_2_FAD-bd"/>
</dbReference>
<dbReference type="STRING" id="573413.Spirs_0106"/>
<dbReference type="Pfam" id="PF00890">
    <property type="entry name" value="FAD_binding_2"/>
    <property type="match status" value="1"/>
</dbReference>
<dbReference type="Pfam" id="PF02910">
    <property type="entry name" value="Succ_DH_flav_C"/>
    <property type="match status" value="1"/>
</dbReference>
<keyword evidence="1" id="KW-0285">Flavoprotein</keyword>
<dbReference type="GO" id="GO:0000104">
    <property type="term" value="F:succinate dehydrogenase activity"/>
    <property type="evidence" value="ECO:0007669"/>
    <property type="project" value="TreeGrafter"/>
</dbReference>
<dbReference type="RefSeq" id="WP_013252730.1">
    <property type="nucleotide sequence ID" value="NC_014364.1"/>
</dbReference>
<dbReference type="SUPFAM" id="SSF51905">
    <property type="entry name" value="FAD/NAD(P)-binding domain"/>
    <property type="match status" value="1"/>
</dbReference>
<evidence type="ECO:0000256" key="1">
    <source>
        <dbReference type="ARBA" id="ARBA00022630"/>
    </source>
</evidence>
<dbReference type="Gene3D" id="3.50.50.60">
    <property type="entry name" value="FAD/NAD(P)-binding domain"/>
    <property type="match status" value="2"/>
</dbReference>
<gene>
    <name evidence="5" type="ordered locus">Spirs_0106</name>
</gene>
<reference evidence="5 6" key="1">
    <citation type="journal article" date="2010" name="Stand. Genomic Sci.">
        <title>Complete genome sequence of Spirochaeta smaragdinae type strain (SEBR 4228).</title>
        <authorList>
            <person name="Mavromatis K."/>
            <person name="Yasawong M."/>
            <person name="Chertkov O."/>
            <person name="Lapidus A."/>
            <person name="Lucas S."/>
            <person name="Nolan M."/>
            <person name="Del Rio T.G."/>
            <person name="Tice H."/>
            <person name="Cheng J.F."/>
            <person name="Pitluck S."/>
            <person name="Liolios K."/>
            <person name="Ivanova N."/>
            <person name="Tapia R."/>
            <person name="Han C."/>
            <person name="Bruce D."/>
            <person name="Goodwin L."/>
            <person name="Pati A."/>
            <person name="Chen A."/>
            <person name="Palaniappan K."/>
            <person name="Land M."/>
            <person name="Hauser L."/>
            <person name="Chang Y.J."/>
            <person name="Jeffries C.D."/>
            <person name="Detter J.C."/>
            <person name="Rohde M."/>
            <person name="Brambilla E."/>
            <person name="Spring S."/>
            <person name="Goker M."/>
            <person name="Sikorski J."/>
            <person name="Woyke T."/>
            <person name="Bristow J."/>
            <person name="Eisen J.A."/>
            <person name="Markowitz V."/>
            <person name="Hugenholtz P."/>
            <person name="Klenk H.P."/>
            <person name="Kyrpides N.C."/>
        </authorList>
    </citation>
    <scope>NUCLEOTIDE SEQUENCE [LARGE SCALE GENOMIC DNA]</scope>
    <source>
        <strain evidence="6">DSM 11293 / JCM 15392 / SEBR 4228</strain>
    </source>
</reference>
<evidence type="ECO:0000256" key="2">
    <source>
        <dbReference type="ARBA" id="ARBA00023002"/>
    </source>
</evidence>
<dbReference type="KEGG" id="ssm:Spirs_0106"/>
<dbReference type="SUPFAM" id="SSF46977">
    <property type="entry name" value="Succinate dehydrogenase/fumarate reductase flavoprotein C-terminal domain"/>
    <property type="match status" value="1"/>
</dbReference>
<dbReference type="PANTHER" id="PTHR11632:SF73">
    <property type="entry name" value="BLR3196 PROTEIN"/>
    <property type="match status" value="1"/>
</dbReference>
<dbReference type="GO" id="GO:0009061">
    <property type="term" value="P:anaerobic respiration"/>
    <property type="evidence" value="ECO:0007669"/>
    <property type="project" value="TreeGrafter"/>
</dbReference>
<feature type="domain" description="Fumarate reductase/succinate dehydrogenase flavoprotein-like C-terminal" evidence="4">
    <location>
        <begin position="529"/>
        <end position="626"/>
    </location>
</feature>
<dbReference type="eggNOG" id="COG1053">
    <property type="taxonomic scope" value="Bacteria"/>
</dbReference>
<dbReference type="PRINTS" id="PR00368">
    <property type="entry name" value="FADPNR"/>
</dbReference>
<dbReference type="GO" id="GO:0050660">
    <property type="term" value="F:flavin adenine dinucleotide binding"/>
    <property type="evidence" value="ECO:0007669"/>
    <property type="project" value="TreeGrafter"/>
</dbReference>
<dbReference type="InterPro" id="IPR015939">
    <property type="entry name" value="Fum_Rdtase/Succ_DH_flav-like_C"/>
</dbReference>
<dbReference type="GO" id="GO:0009055">
    <property type="term" value="F:electron transfer activity"/>
    <property type="evidence" value="ECO:0007669"/>
    <property type="project" value="TreeGrafter"/>
</dbReference>
<dbReference type="AlphaFoldDB" id="E1R8C2"/>
<dbReference type="HOGENOM" id="CLU_496561_0_0_12"/>
<dbReference type="InterPro" id="IPR037099">
    <property type="entry name" value="Fum_R/Succ_DH_flav-like_C_sf"/>
</dbReference>
<sequence length="666" mass="73541">MSTWHEYLNEGNPVPLWPYPVNYGRENRLSTDVLIFGGGIAGSHAAIGARKAGARVLVVEKEATKWSGNGGAGVDHWLSACTNPCSKITPEEYTKRVLIDCGGYDCGPLRYISSRESWEALLDCESMGVKIRDTDEEFKGAAFRDEETGLLFAYDYENRCEIRVWGHNIKPSLYKGMRKLGVEILDRVMITAFLVEGEGASRRVCGAMGIHTRTGEFYIIEAKAVVLATGLPGRIWNFSTEYRSTFRDPNCTGEGVSAAWRAGAEFTRLEESFPDSGTLAYISYAVGNAHNTWHGCPIVDANGKEIPWVDRDDKELSSIEERFRPAQGQRFMLGDGLRVPPSYENQNKKLAPDLPDRIRSGEFVLPLYADLSRMPEKERRAIFGLMVGNEGRTRIPVYETLTKAGFDPDKDMLAVPVMDPSAYCHSNFWAGVGAPQWRMWGCGGVVVDWDLRTNLEGLYAAGGAVFGAGAHSGAAASGRFAGRRAADFASSAEEVPVDDEQIKREKKRVYAPLNPEGHPIGWKELNAGIGRVMQDYCGQFKSEGGLSEGLRLIGEIRESEAASVSAANPHELIHAVECLAMLDVCEAVIHASLARKASSDYLCFNRIDYPRMDPPEWRKLIALRKGKEGAEIRDLPFDYFLKDSNAPSLEENYLAHGGLSGKEAHK</sequence>
<dbReference type="OrthoDB" id="9806724at2"/>
<accession>E1R8C2</accession>
<dbReference type="EMBL" id="CP002116">
    <property type="protein sequence ID" value="ADK79266.1"/>
    <property type="molecule type" value="Genomic_DNA"/>
</dbReference>
<dbReference type="GO" id="GO:0005886">
    <property type="term" value="C:plasma membrane"/>
    <property type="evidence" value="ECO:0007669"/>
    <property type="project" value="TreeGrafter"/>
</dbReference>
<dbReference type="PIRSF" id="PIRSF000171">
    <property type="entry name" value="SDHA_APRA_LASPO"/>
    <property type="match status" value="1"/>
</dbReference>
<evidence type="ECO:0000313" key="6">
    <source>
        <dbReference type="Proteomes" id="UP000002318"/>
    </source>
</evidence>
<keyword evidence="2" id="KW-0560">Oxidoreductase</keyword>
<evidence type="ECO:0000259" key="4">
    <source>
        <dbReference type="Pfam" id="PF02910"/>
    </source>
</evidence>
<dbReference type="Proteomes" id="UP000002318">
    <property type="component" value="Chromosome"/>
</dbReference>
<dbReference type="InterPro" id="IPR030664">
    <property type="entry name" value="SdhA/FrdA/AprA"/>
</dbReference>
<name>E1R8C2_SEDSS</name>
<organism evidence="5 6">
    <name type="scientific">Sediminispirochaeta smaragdinae (strain DSM 11293 / JCM 15392 / SEBR 4228)</name>
    <name type="common">Spirochaeta smaragdinae</name>
    <dbReference type="NCBI Taxonomy" id="573413"/>
    <lineage>
        <taxon>Bacteria</taxon>
        <taxon>Pseudomonadati</taxon>
        <taxon>Spirochaetota</taxon>
        <taxon>Spirochaetia</taxon>
        <taxon>Spirochaetales</taxon>
        <taxon>Spirochaetaceae</taxon>
        <taxon>Sediminispirochaeta</taxon>
    </lineage>
</organism>
<keyword evidence="6" id="KW-1185">Reference proteome</keyword>
<evidence type="ECO:0000313" key="5">
    <source>
        <dbReference type="EMBL" id="ADK79266.1"/>
    </source>
</evidence>
<proteinExistence type="predicted"/>
<protein>
    <submittedName>
        <fullName evidence="5">FAD dependent oxidoreductase</fullName>
    </submittedName>
</protein>